<protein>
    <submittedName>
        <fullName evidence="1">Uncharacterized protein</fullName>
    </submittedName>
</protein>
<keyword evidence="2" id="KW-1185">Reference proteome</keyword>
<evidence type="ECO:0000313" key="1">
    <source>
        <dbReference type="EMBL" id="KAG6579258.1"/>
    </source>
</evidence>
<dbReference type="AlphaFoldDB" id="A0AAV6MCI9"/>
<accession>A0AAV6MCI9</accession>
<name>A0AAV6MCI9_9ROSI</name>
<dbReference type="EMBL" id="JAGKQH010000015">
    <property type="protein sequence ID" value="KAG6579258.1"/>
    <property type="molecule type" value="Genomic_DNA"/>
</dbReference>
<feature type="non-terminal residue" evidence="1">
    <location>
        <position position="1"/>
    </location>
</feature>
<dbReference type="Proteomes" id="UP000685013">
    <property type="component" value="Chromosome 15"/>
</dbReference>
<sequence>MVTTATYLVMSPRERVRETAEVFKRRLRGSSVENLEEYPLPPVKKQAQFRGYPTRVEAPSRRGTIAGVCSRGDVGLILELKHPKTRTKELE</sequence>
<organism evidence="1 2">
    <name type="scientific">Cucurbita argyrosperma subsp. sororia</name>
    <dbReference type="NCBI Taxonomy" id="37648"/>
    <lineage>
        <taxon>Eukaryota</taxon>
        <taxon>Viridiplantae</taxon>
        <taxon>Streptophyta</taxon>
        <taxon>Embryophyta</taxon>
        <taxon>Tracheophyta</taxon>
        <taxon>Spermatophyta</taxon>
        <taxon>Magnoliopsida</taxon>
        <taxon>eudicotyledons</taxon>
        <taxon>Gunneridae</taxon>
        <taxon>Pentapetalae</taxon>
        <taxon>rosids</taxon>
        <taxon>fabids</taxon>
        <taxon>Cucurbitales</taxon>
        <taxon>Cucurbitaceae</taxon>
        <taxon>Cucurbiteae</taxon>
        <taxon>Cucurbita</taxon>
    </lineage>
</organism>
<proteinExistence type="predicted"/>
<reference evidence="1 2" key="1">
    <citation type="journal article" date="2021" name="Hortic Res">
        <title>The domestication of Cucurbita argyrosperma as revealed by the genome of its wild relative.</title>
        <authorList>
            <person name="Barrera-Redondo J."/>
            <person name="Sanchez-de la Vega G."/>
            <person name="Aguirre-Liguori J.A."/>
            <person name="Castellanos-Morales G."/>
            <person name="Gutierrez-Guerrero Y.T."/>
            <person name="Aguirre-Dugua X."/>
            <person name="Aguirre-Planter E."/>
            <person name="Tenaillon M.I."/>
            <person name="Lira-Saade R."/>
            <person name="Eguiarte L.E."/>
        </authorList>
    </citation>
    <scope>NUCLEOTIDE SEQUENCE [LARGE SCALE GENOMIC DNA]</scope>
    <source>
        <strain evidence="1">JBR-2021</strain>
    </source>
</reference>
<gene>
    <name evidence="1" type="ORF">SDJN03_23706</name>
</gene>
<comment type="caution">
    <text evidence="1">The sequence shown here is derived from an EMBL/GenBank/DDBJ whole genome shotgun (WGS) entry which is preliminary data.</text>
</comment>
<evidence type="ECO:0000313" key="2">
    <source>
        <dbReference type="Proteomes" id="UP000685013"/>
    </source>
</evidence>